<sequence>MLSETSPIERDITALKRRHATIVFADIVGYSVLAAANEDYTTARWLRLFKKIVAPAASAEGGRIVDVQGDGTLAEFPDVQSGLRWAKILHQASRVLDQQTSDDVPIVFRIAIHHGNVIVEGDRILGDAVNMAARLQEYCTPGGTLLSAEAALLLSPDDRAVMRDLGKLPLRNLTRAVHALSLDPPENTPVPIPLAPTQLPSVAVLPLFNLSADPADEYLASGLVEDVVASLSRLGELFVISPDSARMFRGQNPSPQRAARTLGVRFVVSGNLRRAGGGLHASFRLTDGVSGEHLWGERMDVAEHEIFAVQEHVTARIVAGVSPSIRATALRDAMRKRPDSLTSYDHMLRGLHLMASSERDAFIEARGHLIRAMEEDPSFAQPIAWAAQWHSLRIGQGWSENREEDAEAVFSFAERALDLDSANSLGLAVLGHNSAYLRRDLNTAQYCFGRALAVCPNSAIAWTLSSATLSYLGRGKEAAAHAERGLRLSPYDPLSYYQQHFLSIAHYTARDLEQAERCGCLAIGGNPAHASSWRMQAVILAAQGRVEEAKEAGYRLIALEPEFGIASYTSRRMPFQDSGVRMRFAEDLRKAGLPR</sequence>
<dbReference type="SUPFAM" id="SSF48452">
    <property type="entry name" value="TPR-like"/>
    <property type="match status" value="1"/>
</dbReference>
<dbReference type="OrthoDB" id="7325815at2"/>
<dbReference type="GO" id="GO:0035556">
    <property type="term" value="P:intracellular signal transduction"/>
    <property type="evidence" value="ECO:0007669"/>
    <property type="project" value="InterPro"/>
</dbReference>
<dbReference type="AlphaFoldDB" id="A0A502FSB0"/>
<organism evidence="2 3">
    <name type="scientific">Muricoccus nepalensis</name>
    <dbReference type="NCBI Taxonomy" id="1854500"/>
    <lineage>
        <taxon>Bacteria</taxon>
        <taxon>Pseudomonadati</taxon>
        <taxon>Pseudomonadota</taxon>
        <taxon>Alphaproteobacteria</taxon>
        <taxon>Acetobacterales</taxon>
        <taxon>Roseomonadaceae</taxon>
        <taxon>Muricoccus</taxon>
    </lineage>
</organism>
<dbReference type="EMBL" id="RCZP01000022">
    <property type="protein sequence ID" value="TPG52334.1"/>
    <property type="molecule type" value="Genomic_DNA"/>
</dbReference>
<dbReference type="Gene3D" id="3.40.50.10070">
    <property type="entry name" value="TolB, N-terminal domain"/>
    <property type="match status" value="1"/>
</dbReference>
<dbReference type="GO" id="GO:0006171">
    <property type="term" value="P:cAMP biosynthetic process"/>
    <property type="evidence" value="ECO:0007669"/>
    <property type="project" value="TreeGrafter"/>
</dbReference>
<feature type="domain" description="Guanylate cyclase" evidence="1">
    <location>
        <begin position="21"/>
        <end position="136"/>
    </location>
</feature>
<dbReference type="InterPro" id="IPR001054">
    <property type="entry name" value="A/G_cyclase"/>
</dbReference>
<accession>A0A502FSB0</accession>
<dbReference type="InterPro" id="IPR011990">
    <property type="entry name" value="TPR-like_helical_dom_sf"/>
</dbReference>
<dbReference type="PANTHER" id="PTHR43081">
    <property type="entry name" value="ADENYLATE CYCLASE, TERMINAL-DIFFERENTIATION SPECIFIC-RELATED"/>
    <property type="match status" value="1"/>
</dbReference>
<name>A0A502FSB0_9PROT</name>
<protein>
    <recommendedName>
        <fullName evidence="1">Guanylate cyclase domain-containing protein</fullName>
    </recommendedName>
</protein>
<dbReference type="CDD" id="cd07302">
    <property type="entry name" value="CHD"/>
    <property type="match status" value="1"/>
</dbReference>
<evidence type="ECO:0000313" key="3">
    <source>
        <dbReference type="Proteomes" id="UP000317078"/>
    </source>
</evidence>
<proteinExistence type="predicted"/>
<dbReference type="SUPFAM" id="SSF55073">
    <property type="entry name" value="Nucleotide cyclase"/>
    <property type="match status" value="1"/>
</dbReference>
<dbReference type="PANTHER" id="PTHR43081:SF19">
    <property type="entry name" value="PH-SENSITIVE ADENYLATE CYCLASE RV1264"/>
    <property type="match status" value="1"/>
</dbReference>
<dbReference type="GO" id="GO:0004016">
    <property type="term" value="F:adenylate cyclase activity"/>
    <property type="evidence" value="ECO:0007669"/>
    <property type="project" value="UniProtKB-ARBA"/>
</dbReference>
<dbReference type="PROSITE" id="PS50125">
    <property type="entry name" value="GUANYLATE_CYCLASE_2"/>
    <property type="match status" value="1"/>
</dbReference>
<keyword evidence="3" id="KW-1185">Reference proteome</keyword>
<gene>
    <name evidence="2" type="ORF">EAH89_18860</name>
</gene>
<reference evidence="2 3" key="1">
    <citation type="journal article" date="2019" name="Environ. Microbiol.">
        <title>Species interactions and distinct microbial communities in high Arctic permafrost affected cryosols are associated with the CH4 and CO2 gas fluxes.</title>
        <authorList>
            <person name="Altshuler I."/>
            <person name="Hamel J."/>
            <person name="Turney S."/>
            <person name="Magnuson E."/>
            <person name="Levesque R."/>
            <person name="Greer C."/>
            <person name="Whyte L.G."/>
        </authorList>
    </citation>
    <scope>NUCLEOTIDE SEQUENCE [LARGE SCALE GENOMIC DNA]</scope>
    <source>
        <strain evidence="2 3">S9.3B</strain>
    </source>
</reference>
<evidence type="ECO:0000313" key="2">
    <source>
        <dbReference type="EMBL" id="TPG52334.1"/>
    </source>
</evidence>
<dbReference type="InterPro" id="IPR029787">
    <property type="entry name" value="Nucleotide_cyclase"/>
</dbReference>
<dbReference type="Gene3D" id="3.30.70.1230">
    <property type="entry name" value="Nucleotide cyclase"/>
    <property type="match status" value="1"/>
</dbReference>
<evidence type="ECO:0000259" key="1">
    <source>
        <dbReference type="PROSITE" id="PS50125"/>
    </source>
</evidence>
<dbReference type="RefSeq" id="WP_140885287.1">
    <property type="nucleotide sequence ID" value="NZ_RCZP01000022.1"/>
</dbReference>
<dbReference type="Gene3D" id="1.25.40.10">
    <property type="entry name" value="Tetratricopeptide repeat domain"/>
    <property type="match status" value="1"/>
</dbReference>
<dbReference type="InterPro" id="IPR050697">
    <property type="entry name" value="Adenylyl/Guanylyl_Cyclase_3/4"/>
</dbReference>
<dbReference type="Proteomes" id="UP000317078">
    <property type="component" value="Unassembled WGS sequence"/>
</dbReference>
<comment type="caution">
    <text evidence="2">The sequence shown here is derived from an EMBL/GenBank/DDBJ whole genome shotgun (WGS) entry which is preliminary data.</text>
</comment>